<protein>
    <submittedName>
        <fullName evidence="1">Uncharacterized protein</fullName>
    </submittedName>
</protein>
<keyword evidence="2" id="KW-1185">Reference proteome</keyword>
<dbReference type="Proteomes" id="UP001165960">
    <property type="component" value="Unassembled WGS sequence"/>
</dbReference>
<gene>
    <name evidence="1" type="ORF">DSO57_1022366</name>
</gene>
<evidence type="ECO:0000313" key="1">
    <source>
        <dbReference type="EMBL" id="KAJ9072899.1"/>
    </source>
</evidence>
<proteinExistence type="predicted"/>
<sequence>MTDLEISLKTSQFDMDFPSPPPFVHPQKNQATEYLSPLDRLLAEDTGERDFRGQCGSTHTGKASDREANSTTSGIPSVDIAYRGKSGISQKFTWFKKKP</sequence>
<evidence type="ECO:0000313" key="2">
    <source>
        <dbReference type="Proteomes" id="UP001165960"/>
    </source>
</evidence>
<organism evidence="1 2">
    <name type="scientific">Entomophthora muscae</name>
    <dbReference type="NCBI Taxonomy" id="34485"/>
    <lineage>
        <taxon>Eukaryota</taxon>
        <taxon>Fungi</taxon>
        <taxon>Fungi incertae sedis</taxon>
        <taxon>Zoopagomycota</taxon>
        <taxon>Entomophthoromycotina</taxon>
        <taxon>Entomophthoromycetes</taxon>
        <taxon>Entomophthorales</taxon>
        <taxon>Entomophthoraceae</taxon>
        <taxon>Entomophthora</taxon>
    </lineage>
</organism>
<accession>A0ACC2TE89</accession>
<reference evidence="1" key="1">
    <citation type="submission" date="2022-04" db="EMBL/GenBank/DDBJ databases">
        <title>Genome of the entomopathogenic fungus Entomophthora muscae.</title>
        <authorList>
            <person name="Elya C."/>
            <person name="Lovett B.R."/>
            <person name="Lee E."/>
            <person name="Macias A.M."/>
            <person name="Hajek A.E."/>
            <person name="De Bivort B.L."/>
            <person name="Kasson M.T."/>
            <person name="De Fine Licht H.H."/>
            <person name="Stajich J.E."/>
        </authorList>
    </citation>
    <scope>NUCLEOTIDE SEQUENCE</scope>
    <source>
        <strain evidence="1">Berkeley</strain>
    </source>
</reference>
<dbReference type="EMBL" id="QTSX02002952">
    <property type="protein sequence ID" value="KAJ9072899.1"/>
    <property type="molecule type" value="Genomic_DNA"/>
</dbReference>
<comment type="caution">
    <text evidence="1">The sequence shown here is derived from an EMBL/GenBank/DDBJ whole genome shotgun (WGS) entry which is preliminary data.</text>
</comment>
<name>A0ACC2TE89_9FUNG</name>